<gene>
    <name evidence="13" type="ORF">GCM10022405_11080</name>
</gene>
<dbReference type="InterPro" id="IPR003538">
    <property type="entry name" value="TonB"/>
</dbReference>
<evidence type="ECO:0000256" key="4">
    <source>
        <dbReference type="ARBA" id="ARBA00022475"/>
    </source>
</evidence>
<reference evidence="14" key="1">
    <citation type="journal article" date="2019" name="Int. J. Syst. Evol. Microbiol.">
        <title>The Global Catalogue of Microorganisms (GCM) 10K type strain sequencing project: providing services to taxonomists for standard genome sequencing and annotation.</title>
        <authorList>
            <consortium name="The Broad Institute Genomics Platform"/>
            <consortium name="The Broad Institute Genome Sequencing Center for Infectious Disease"/>
            <person name="Wu L."/>
            <person name="Ma J."/>
        </authorList>
    </citation>
    <scope>NUCLEOTIDE SEQUENCE [LARGE SCALE GENOMIC DNA]</scope>
    <source>
        <strain evidence="14">JCM 17201</strain>
    </source>
</reference>
<evidence type="ECO:0000256" key="5">
    <source>
        <dbReference type="ARBA" id="ARBA00022519"/>
    </source>
</evidence>
<keyword evidence="14" id="KW-1185">Reference proteome</keyword>
<evidence type="ECO:0000313" key="14">
    <source>
        <dbReference type="Proteomes" id="UP001499994"/>
    </source>
</evidence>
<evidence type="ECO:0000313" key="13">
    <source>
        <dbReference type="EMBL" id="GAA3887283.1"/>
    </source>
</evidence>
<keyword evidence="7 10" id="KW-0653">Protein transport</keyword>
<accession>A0ABP7KUH0</accession>
<comment type="caution">
    <text evidence="13">The sequence shown here is derived from an EMBL/GenBank/DDBJ whole genome shotgun (WGS) entry which is preliminary data.</text>
</comment>
<dbReference type="SUPFAM" id="SSF74653">
    <property type="entry name" value="TolA/TonB C-terminal domain"/>
    <property type="match status" value="1"/>
</dbReference>
<keyword evidence="10" id="KW-0735">Signal-anchor</keyword>
<evidence type="ECO:0000256" key="7">
    <source>
        <dbReference type="ARBA" id="ARBA00022927"/>
    </source>
</evidence>
<dbReference type="Proteomes" id="UP001499994">
    <property type="component" value="Unassembled WGS sequence"/>
</dbReference>
<feature type="compositionally biased region" description="Basic and acidic residues" evidence="11">
    <location>
        <begin position="141"/>
        <end position="160"/>
    </location>
</feature>
<keyword evidence="6 10" id="KW-0812">Transmembrane</keyword>
<organism evidence="13 14">
    <name type="scientific">Gibbsiella dentisursi</name>
    <dbReference type="NCBI Taxonomy" id="796890"/>
    <lineage>
        <taxon>Bacteria</taxon>
        <taxon>Pseudomonadati</taxon>
        <taxon>Pseudomonadota</taxon>
        <taxon>Gammaproteobacteria</taxon>
        <taxon>Enterobacterales</taxon>
        <taxon>Yersiniaceae</taxon>
        <taxon>Gibbsiella</taxon>
    </lineage>
</organism>
<feature type="compositionally biased region" description="Pro residues" evidence="11">
    <location>
        <begin position="120"/>
        <end position="132"/>
    </location>
</feature>
<keyword evidence="5 10" id="KW-0997">Cell inner membrane</keyword>
<feature type="region of interest" description="Disordered" evidence="11">
    <location>
        <begin position="107"/>
        <end position="160"/>
    </location>
</feature>
<evidence type="ECO:0000256" key="1">
    <source>
        <dbReference type="ARBA" id="ARBA00004383"/>
    </source>
</evidence>
<dbReference type="Pfam" id="PF03544">
    <property type="entry name" value="TonB_C"/>
    <property type="match status" value="1"/>
</dbReference>
<dbReference type="EMBL" id="BAABDG010000002">
    <property type="protein sequence ID" value="GAA3887283.1"/>
    <property type="molecule type" value="Genomic_DNA"/>
</dbReference>
<dbReference type="Gene3D" id="3.30.1150.10">
    <property type="match status" value="1"/>
</dbReference>
<keyword evidence="8 10" id="KW-1133">Transmembrane helix</keyword>
<dbReference type="InterPro" id="IPR051045">
    <property type="entry name" value="TonB-dependent_transducer"/>
</dbReference>
<evidence type="ECO:0000256" key="11">
    <source>
        <dbReference type="SAM" id="MobiDB-lite"/>
    </source>
</evidence>
<evidence type="ECO:0000259" key="12">
    <source>
        <dbReference type="PROSITE" id="PS52015"/>
    </source>
</evidence>
<dbReference type="PRINTS" id="PR01374">
    <property type="entry name" value="TONBPROTEIN"/>
</dbReference>
<comment type="function">
    <text evidence="10">Interacts with outer membrane receptor proteins that carry out high-affinity binding and energy dependent uptake into the periplasmic space of specific substrates. It could act to transduce energy from the cytoplasmic membrane to specific energy-requiring processes in the outer membrane, resulting in the release into the periplasm of ligands bound by these outer membrane proteins.</text>
</comment>
<dbReference type="NCBIfam" id="TIGR01352">
    <property type="entry name" value="tonB_Cterm"/>
    <property type="match status" value="1"/>
</dbReference>
<evidence type="ECO:0000256" key="2">
    <source>
        <dbReference type="ARBA" id="ARBA00006555"/>
    </source>
</evidence>
<evidence type="ECO:0000256" key="9">
    <source>
        <dbReference type="ARBA" id="ARBA00023136"/>
    </source>
</evidence>
<keyword evidence="9 10" id="KW-0472">Membrane</keyword>
<keyword evidence="3 10" id="KW-0813">Transport</keyword>
<dbReference type="InterPro" id="IPR006260">
    <property type="entry name" value="TonB/TolA_C"/>
</dbReference>
<evidence type="ECO:0000256" key="3">
    <source>
        <dbReference type="ARBA" id="ARBA00022448"/>
    </source>
</evidence>
<dbReference type="PROSITE" id="PS52015">
    <property type="entry name" value="TONB_CTD"/>
    <property type="match status" value="1"/>
</dbReference>
<comment type="similarity">
    <text evidence="2 10">Belongs to the TonB family.</text>
</comment>
<name>A0ABP7KUH0_9GAMM</name>
<protein>
    <recommendedName>
        <fullName evidence="10">Protein TonB</fullName>
    </recommendedName>
</protein>
<dbReference type="InterPro" id="IPR037682">
    <property type="entry name" value="TonB_C"/>
</dbReference>
<keyword evidence="4 10" id="KW-1003">Cell membrane</keyword>
<comment type="subcellular location">
    <subcellularLocation>
        <location evidence="1 10">Cell inner membrane</location>
        <topology evidence="1 10">Single-pass membrane protein</topology>
        <orientation evidence="1 10">Periplasmic side</orientation>
    </subcellularLocation>
</comment>
<feature type="domain" description="TonB C-terminal" evidence="12">
    <location>
        <begin position="193"/>
        <end position="284"/>
    </location>
</feature>
<sequence length="284" mass="30408">MVKAQHLIVKERIEVPKSAAPAMLFPIGLAAAKKDRVPKLAIAAVVLVHFVLIGAAITHTTQYRPLDIINPAEQSSVQVTMVEMPQPEPPPAPQAATETPALLTAENSEREVAQSEEAPPEPTPVAPPVPPKPKPKPKPTPKVEPKPKPVREVTRPVSEEKPLPVQNARVADKAALQATAKGEMLKSAPNATPKMVSTIGCMVPAPDYPRKAKRLRQEGEVLIRLAINANGSLGRGEIARSSGYQDLDQAALAAVSGIRCNPYLENGQAISVMTIQPITFKLPR</sequence>
<evidence type="ECO:0000256" key="10">
    <source>
        <dbReference type="RuleBase" id="RU362123"/>
    </source>
</evidence>
<evidence type="ECO:0000256" key="6">
    <source>
        <dbReference type="ARBA" id="ARBA00022692"/>
    </source>
</evidence>
<dbReference type="PANTHER" id="PTHR33446">
    <property type="entry name" value="PROTEIN TONB-RELATED"/>
    <property type="match status" value="1"/>
</dbReference>
<proteinExistence type="inferred from homology"/>
<evidence type="ECO:0000256" key="8">
    <source>
        <dbReference type="ARBA" id="ARBA00022989"/>
    </source>
</evidence>
<dbReference type="PANTHER" id="PTHR33446:SF2">
    <property type="entry name" value="PROTEIN TONB"/>
    <property type="match status" value="1"/>
</dbReference>
<feature type="transmembrane region" description="Helical" evidence="10">
    <location>
        <begin position="40"/>
        <end position="58"/>
    </location>
</feature>